<dbReference type="OrthoDB" id="1915846at2759"/>
<sequence length="219" mass="24424">MELGVKQMADCTWISEVADRTIQYLGVEVEQTESQIKIKQSKYAKEILTKFGYLNAHAVGNPMGVNAHLTPSDGENPENTEYPYREVVGMLLFLATTTRPDLTYVLGRLSRFVARPTFNHVETVKRVLRYLAGTQDYGIKYTRKLAETSEVVLNGYCDSDWAMDLEARKSPTGFMFTLSNGAIAWLLCRQSIVALSTAEAEYGAACEATMEAITVKNVL</sequence>
<dbReference type="Proteomes" id="UP000237271">
    <property type="component" value="Unassembled WGS sequence"/>
</dbReference>
<name>A0A2P4Y9J8_9STRA</name>
<keyword evidence="2" id="KW-1185">Reference proteome</keyword>
<reference evidence="1 2" key="1">
    <citation type="journal article" date="2017" name="Genome Biol. Evol.">
        <title>Phytophthora megakarya and P. palmivora, closely related causal agents of cacao black pod rot, underwent increases in genome sizes and gene numbers by different mechanisms.</title>
        <authorList>
            <person name="Ali S.S."/>
            <person name="Shao J."/>
            <person name="Lary D.J."/>
            <person name="Kronmiller B."/>
            <person name="Shen D."/>
            <person name="Strem M.D."/>
            <person name="Amoako-Attah I."/>
            <person name="Akrofi A.Y."/>
            <person name="Begoude B.A."/>
            <person name="Ten Hoopen G.M."/>
            <person name="Coulibaly K."/>
            <person name="Kebe B.I."/>
            <person name="Melnick R.L."/>
            <person name="Guiltinan M.J."/>
            <person name="Tyler B.M."/>
            <person name="Meinhardt L.W."/>
            <person name="Bailey B.A."/>
        </authorList>
    </citation>
    <scope>NUCLEOTIDE SEQUENCE [LARGE SCALE GENOMIC DNA]</scope>
    <source>
        <strain evidence="2">sbr112.9</strain>
    </source>
</reference>
<organism evidence="1 2">
    <name type="scientific">Phytophthora palmivora</name>
    <dbReference type="NCBI Taxonomy" id="4796"/>
    <lineage>
        <taxon>Eukaryota</taxon>
        <taxon>Sar</taxon>
        <taxon>Stramenopiles</taxon>
        <taxon>Oomycota</taxon>
        <taxon>Peronosporomycetes</taxon>
        <taxon>Peronosporales</taxon>
        <taxon>Peronosporaceae</taxon>
        <taxon>Phytophthora</taxon>
    </lineage>
</organism>
<evidence type="ECO:0000313" key="1">
    <source>
        <dbReference type="EMBL" id="POM74483.1"/>
    </source>
</evidence>
<dbReference type="PANTHER" id="PTHR11439">
    <property type="entry name" value="GAG-POL-RELATED RETROTRANSPOSON"/>
    <property type="match status" value="1"/>
</dbReference>
<dbReference type="CDD" id="cd09272">
    <property type="entry name" value="RNase_HI_RT_Ty1"/>
    <property type="match status" value="1"/>
</dbReference>
<dbReference type="EMBL" id="NCKW01004863">
    <property type="protein sequence ID" value="POM74483.1"/>
    <property type="molecule type" value="Genomic_DNA"/>
</dbReference>
<gene>
    <name evidence="1" type="ORF">PHPALM_8553</name>
</gene>
<dbReference type="PANTHER" id="PTHR11439:SF491">
    <property type="entry name" value="INTEGRASE CATALYTIC DOMAIN-CONTAINING PROTEIN"/>
    <property type="match status" value="1"/>
</dbReference>
<dbReference type="AlphaFoldDB" id="A0A2P4Y9J8"/>
<proteinExistence type="predicted"/>
<comment type="caution">
    <text evidence="1">The sequence shown here is derived from an EMBL/GenBank/DDBJ whole genome shotgun (WGS) entry which is preliminary data.</text>
</comment>
<protein>
    <recommendedName>
        <fullName evidence="3">Reverse transcriptase Ty1/copia-type domain-containing protein</fullName>
    </recommendedName>
</protein>
<evidence type="ECO:0000313" key="2">
    <source>
        <dbReference type="Proteomes" id="UP000237271"/>
    </source>
</evidence>
<accession>A0A2P4Y9J8</accession>
<evidence type="ECO:0008006" key="3">
    <source>
        <dbReference type="Google" id="ProtNLM"/>
    </source>
</evidence>